<proteinExistence type="predicted"/>
<evidence type="ECO:0008006" key="3">
    <source>
        <dbReference type="Google" id="ProtNLM"/>
    </source>
</evidence>
<dbReference type="AlphaFoldDB" id="A0ABD1L4I6"/>
<accession>A0ABD1L4I6</accession>
<dbReference type="EMBL" id="JBGMDY010000011">
    <property type="protein sequence ID" value="KAL2318431.1"/>
    <property type="molecule type" value="Genomic_DNA"/>
</dbReference>
<reference evidence="1 2" key="1">
    <citation type="submission" date="2024-08" db="EMBL/GenBank/DDBJ databases">
        <title>Insights into the chromosomal genome structure of Flemingia macrophylla.</title>
        <authorList>
            <person name="Ding Y."/>
            <person name="Zhao Y."/>
            <person name="Bi W."/>
            <person name="Wu M."/>
            <person name="Zhao G."/>
            <person name="Gong Y."/>
            <person name="Li W."/>
            <person name="Zhang P."/>
        </authorList>
    </citation>
    <scope>NUCLEOTIDE SEQUENCE [LARGE SCALE GENOMIC DNA]</scope>
    <source>
        <strain evidence="1">DYQJB</strain>
        <tissue evidence="1">Leaf</tissue>
    </source>
</reference>
<comment type="caution">
    <text evidence="1">The sequence shown here is derived from an EMBL/GenBank/DDBJ whole genome shotgun (WGS) entry which is preliminary data.</text>
</comment>
<organism evidence="1 2">
    <name type="scientific">Flemingia macrophylla</name>
    <dbReference type="NCBI Taxonomy" id="520843"/>
    <lineage>
        <taxon>Eukaryota</taxon>
        <taxon>Viridiplantae</taxon>
        <taxon>Streptophyta</taxon>
        <taxon>Embryophyta</taxon>
        <taxon>Tracheophyta</taxon>
        <taxon>Spermatophyta</taxon>
        <taxon>Magnoliopsida</taxon>
        <taxon>eudicotyledons</taxon>
        <taxon>Gunneridae</taxon>
        <taxon>Pentapetalae</taxon>
        <taxon>rosids</taxon>
        <taxon>fabids</taxon>
        <taxon>Fabales</taxon>
        <taxon>Fabaceae</taxon>
        <taxon>Papilionoideae</taxon>
        <taxon>50 kb inversion clade</taxon>
        <taxon>NPAAA clade</taxon>
        <taxon>indigoferoid/millettioid clade</taxon>
        <taxon>Phaseoleae</taxon>
        <taxon>Flemingia</taxon>
    </lineage>
</organism>
<evidence type="ECO:0000313" key="2">
    <source>
        <dbReference type="Proteomes" id="UP001603857"/>
    </source>
</evidence>
<gene>
    <name evidence="1" type="ORF">Fmac_032307</name>
</gene>
<sequence length="142" mass="15953">MQENQEQFQLLRIQVGCTLEQFPPSHQFLHDSQHIARVLTFQHREQSISVPKLIQQLVMLSQLNLLGPHNQVIPLTRFLTLPSMEIPKMGRPQHLLLSAFQGRNSLKQAGLTDLLLLNLVNFPLASIDNPIGGPNHTGGTIL</sequence>
<protein>
    <recommendedName>
        <fullName evidence="3">Maturase K</fullName>
    </recommendedName>
</protein>
<name>A0ABD1L4I6_9FABA</name>
<keyword evidence="2" id="KW-1185">Reference proteome</keyword>
<dbReference type="Proteomes" id="UP001603857">
    <property type="component" value="Unassembled WGS sequence"/>
</dbReference>
<evidence type="ECO:0000313" key="1">
    <source>
        <dbReference type="EMBL" id="KAL2318431.1"/>
    </source>
</evidence>